<dbReference type="RefSeq" id="WP_170207210.1">
    <property type="nucleotide sequence ID" value="NZ_VFPT01000002.1"/>
</dbReference>
<feature type="transmembrane region" description="Helical" evidence="3">
    <location>
        <begin position="369"/>
        <end position="393"/>
    </location>
</feature>
<dbReference type="PANTHER" id="PTHR32309">
    <property type="entry name" value="TYROSINE-PROTEIN KINASE"/>
    <property type="match status" value="1"/>
</dbReference>
<dbReference type="PANTHER" id="PTHR32309:SF13">
    <property type="entry name" value="FERRIC ENTEROBACTIN TRANSPORT PROTEIN FEPE"/>
    <property type="match status" value="1"/>
</dbReference>
<comment type="caution">
    <text evidence="4">The sequence shown here is derived from an EMBL/GenBank/DDBJ whole genome shotgun (WGS) entry which is preliminary data.</text>
</comment>
<gene>
    <name evidence="4" type="ORF">BD293_3728</name>
</gene>
<reference evidence="4 5" key="1">
    <citation type="submission" date="2019-06" db="EMBL/GenBank/DDBJ databases">
        <title>Genomic Encyclopedia of Archaeal and Bacterial Type Strains, Phase II (KMG-II): from individual species to whole genera.</title>
        <authorList>
            <person name="Goeker M."/>
        </authorList>
    </citation>
    <scope>NUCLEOTIDE SEQUENCE [LARGE SCALE GENOMIC DNA]</scope>
    <source>
        <strain evidence="4 5">DSM 18423</strain>
    </source>
</reference>
<protein>
    <submittedName>
        <fullName evidence="4">Capsular polysaccharide transport system permease protein</fullName>
    </submittedName>
</protein>
<dbReference type="GO" id="GO:0005886">
    <property type="term" value="C:plasma membrane"/>
    <property type="evidence" value="ECO:0007669"/>
    <property type="project" value="TreeGrafter"/>
</dbReference>
<evidence type="ECO:0000256" key="1">
    <source>
        <dbReference type="SAM" id="Coils"/>
    </source>
</evidence>
<dbReference type="InterPro" id="IPR050445">
    <property type="entry name" value="Bact_polysacc_biosynth/exp"/>
</dbReference>
<dbReference type="AlphaFoldDB" id="A0A543K5J9"/>
<keyword evidence="3" id="KW-0812">Transmembrane</keyword>
<organism evidence="4 5">
    <name type="scientific">Roseinatronobacter monicus</name>
    <dbReference type="NCBI Taxonomy" id="393481"/>
    <lineage>
        <taxon>Bacteria</taxon>
        <taxon>Pseudomonadati</taxon>
        <taxon>Pseudomonadota</taxon>
        <taxon>Alphaproteobacteria</taxon>
        <taxon>Rhodobacterales</taxon>
        <taxon>Paracoccaceae</taxon>
        <taxon>Roseinatronobacter</taxon>
    </lineage>
</organism>
<dbReference type="GO" id="GO:0004713">
    <property type="term" value="F:protein tyrosine kinase activity"/>
    <property type="evidence" value="ECO:0007669"/>
    <property type="project" value="TreeGrafter"/>
</dbReference>
<feature type="transmembrane region" description="Helical" evidence="3">
    <location>
        <begin position="37"/>
        <end position="58"/>
    </location>
</feature>
<keyword evidence="3" id="KW-1133">Transmembrane helix</keyword>
<accession>A0A543K5J9</accession>
<evidence type="ECO:0000313" key="4">
    <source>
        <dbReference type="EMBL" id="TQM90351.1"/>
    </source>
</evidence>
<keyword evidence="1" id="KW-0175">Coiled coil</keyword>
<evidence type="ECO:0000256" key="3">
    <source>
        <dbReference type="SAM" id="Phobius"/>
    </source>
</evidence>
<feature type="coiled-coil region" evidence="1">
    <location>
        <begin position="316"/>
        <end position="347"/>
    </location>
</feature>
<evidence type="ECO:0000256" key="2">
    <source>
        <dbReference type="SAM" id="MobiDB-lite"/>
    </source>
</evidence>
<feature type="compositionally biased region" description="Polar residues" evidence="2">
    <location>
        <begin position="1"/>
        <end position="14"/>
    </location>
</feature>
<proteinExistence type="predicted"/>
<feature type="region of interest" description="Disordered" evidence="2">
    <location>
        <begin position="1"/>
        <end position="28"/>
    </location>
</feature>
<name>A0A543K5J9_9RHOB</name>
<keyword evidence="3" id="KW-0472">Membrane</keyword>
<evidence type="ECO:0000313" key="5">
    <source>
        <dbReference type="Proteomes" id="UP000320582"/>
    </source>
</evidence>
<dbReference type="EMBL" id="VFPT01000002">
    <property type="protein sequence ID" value="TQM90351.1"/>
    <property type="molecule type" value="Genomic_DNA"/>
</dbReference>
<keyword evidence="5" id="KW-1185">Reference proteome</keyword>
<sequence>MNTLTQAQKAQSLPESGPDLASRTAKKAQKKPRHLKLASSLGLLVVLPTLAAIAYLTVFAQPQYASNSGFVVRQEEGASASAMLGGLSQILGAQTAGNSDLLFEFIQSQSLVSGVQSELDILSHYSQTWPLDPIFSVHPEATIETLLRFWRRMVRITYDKSSGVIMVEVRARSPDMAYNISREIIFQSENMVNMLNATARRDSMANAQGDLEEAAQSLRLAREALIAFQARTQILDPQADIQGRMGVVASLQQQLAQALVDYDLLIQSASMNDPRVRQLDLRISTINERIAIERRSSTESDVTVDNTDFPTLLGQYERLRLDVQFAEENYRAALTALSQARTNAERKQVYLATFIAPTIAETAEYPKKALIVGLTAFFALMFWSVGALVYYSLRDRG</sequence>
<dbReference type="Proteomes" id="UP000320582">
    <property type="component" value="Unassembled WGS sequence"/>
</dbReference>